<dbReference type="InterPro" id="IPR013785">
    <property type="entry name" value="Aldolase_TIM"/>
</dbReference>
<name>A0A6L9XTK9_9MICO</name>
<dbReference type="SUPFAM" id="SSF51445">
    <property type="entry name" value="(Trans)glycosidases"/>
    <property type="match status" value="1"/>
</dbReference>
<dbReference type="InterPro" id="IPR031704">
    <property type="entry name" value="Glyco_hydro_36_N"/>
</dbReference>
<feature type="domain" description="Glycosyl hydrolase family 36 N-terminal" evidence="3">
    <location>
        <begin position="95"/>
        <end position="212"/>
    </location>
</feature>
<dbReference type="InterPro" id="IPR038417">
    <property type="entry name" value="Alpga-gal_N_sf"/>
</dbReference>
<comment type="catalytic activity">
    <reaction evidence="1">
        <text>Hydrolysis of terminal, non-reducing alpha-D-galactose residues in alpha-D-galactosides, including galactose oligosaccharides, galactomannans and galactolipids.</text>
        <dbReference type="EC" id="3.2.1.22"/>
    </reaction>
</comment>
<dbReference type="Proteomes" id="UP000474967">
    <property type="component" value="Unassembled WGS sequence"/>
</dbReference>
<dbReference type="EMBL" id="JAAGWY010000001">
    <property type="protein sequence ID" value="NEN04742.1"/>
    <property type="molecule type" value="Genomic_DNA"/>
</dbReference>
<dbReference type="RefSeq" id="WP_163287842.1">
    <property type="nucleotide sequence ID" value="NZ_JAAGWY010000001.1"/>
</dbReference>
<dbReference type="Gene3D" id="2.70.98.60">
    <property type="entry name" value="alpha-galactosidase from lactobacil brevis"/>
    <property type="match status" value="1"/>
</dbReference>
<comment type="caution">
    <text evidence="4">The sequence shown here is derived from an EMBL/GenBank/DDBJ whole genome shotgun (WGS) entry which is preliminary data.</text>
</comment>
<dbReference type="InterPro" id="IPR017853">
    <property type="entry name" value="GH"/>
</dbReference>
<dbReference type="Gene3D" id="3.20.20.70">
    <property type="entry name" value="Aldolase class I"/>
    <property type="match status" value="1"/>
</dbReference>
<dbReference type="Pfam" id="PF16875">
    <property type="entry name" value="Glyco_hydro_36N"/>
    <property type="match status" value="1"/>
</dbReference>
<dbReference type="GO" id="GO:0016052">
    <property type="term" value="P:carbohydrate catabolic process"/>
    <property type="evidence" value="ECO:0007669"/>
    <property type="project" value="InterPro"/>
</dbReference>
<organism evidence="4 5">
    <name type="scientific">Leifsonia tongyongensis</name>
    <dbReference type="NCBI Taxonomy" id="1268043"/>
    <lineage>
        <taxon>Bacteria</taxon>
        <taxon>Bacillati</taxon>
        <taxon>Actinomycetota</taxon>
        <taxon>Actinomycetes</taxon>
        <taxon>Micrococcales</taxon>
        <taxon>Microbacteriaceae</taxon>
        <taxon>Leifsonia</taxon>
    </lineage>
</organism>
<dbReference type="AlphaFoldDB" id="A0A6L9XTK9"/>
<dbReference type="EC" id="3.2.1.22" evidence="2"/>
<dbReference type="Pfam" id="PF02065">
    <property type="entry name" value="Melibiase"/>
    <property type="match status" value="1"/>
</dbReference>
<dbReference type="PRINTS" id="PR00743">
    <property type="entry name" value="GLHYDRLASE36"/>
</dbReference>
<dbReference type="CDD" id="cd14791">
    <property type="entry name" value="GH36"/>
    <property type="match status" value="1"/>
</dbReference>
<sequence length="694" mass="73555">MTALDDRLEESYGTLGVLRPGALAAITVAGRAVLENLATVAVRCMGVERSWSTSAPPVVNLADDGTFTVAGGIDGCALTAVWSARPVGPTGPASSGVWELRLTITNDGSESCEVSLMDPLAAELGAAEWNVLSFTSSWGEEFVPEARKLGEGIAIGSFSGRSSHGRHPWLGLHSDAAAVVVSPAWSGNWHIDVAPSTGSLKLTAGINPWEFSTVVPSGAAVTAPSVVVAVADTLEHASVALSGAVGRGWIPRSVVSEAMPVEWNHWWPYEDAEVTEQVIVDNASVAARLGIEVVTVDAGWFGAPDAASDWQEQRGDWAEVNTERFPSGLRELGSAIRNVGARPGIWLEGEAIGAAAVVRRTRPDIVALGDTRTREPGTPTYKPNTVSVDADDPTFLGYVCLGSEAGRAFVADALDRAVDDMDAVWLKLDFNIDPGAGCTRTDHGHGAADGLFRHYEGLYSVLDAFRARHPGVVLEACASGGLRIDLGLARHVHCSFLSDPDYTEHHLQVFWAASLMLPPAAMLHWSWSQWRGDHAPSQLDFAALSADDFDTTLRAAMLQRFGVSLRLPELRAELCERLAVHVDLFRSTIAPFVRDGVLTRLTPQPLRGGQGERNPAFQLSLGDRHLLCAIRLPGGSTPGSITGAFDPELPARATDLATGAGIPLTGASVALPAQGDGVSSWLILVEPSALSRIK</sequence>
<accession>A0A6L9XTK9</accession>
<evidence type="ECO:0000256" key="2">
    <source>
        <dbReference type="ARBA" id="ARBA00012755"/>
    </source>
</evidence>
<evidence type="ECO:0000259" key="3">
    <source>
        <dbReference type="Pfam" id="PF16875"/>
    </source>
</evidence>
<evidence type="ECO:0000256" key="1">
    <source>
        <dbReference type="ARBA" id="ARBA00001255"/>
    </source>
</evidence>
<reference evidence="4 5" key="1">
    <citation type="journal article" date="2014" name="J. Microbiol.">
        <title>Diaminobutyricibacter tongyongensis gen. nov., sp. nov. and Homoserinibacter gongjuensis gen. nov., sp. nov. belong to the family Microbacteriaceae.</title>
        <authorList>
            <person name="Kim S.J."/>
            <person name="Ahn J.H."/>
            <person name="Weon H.Y."/>
            <person name="Hamada M."/>
            <person name="Suzuki K."/>
            <person name="Kwon S.W."/>
        </authorList>
    </citation>
    <scope>NUCLEOTIDE SEQUENCE [LARGE SCALE GENOMIC DNA]</scope>
    <source>
        <strain evidence="4 5">NBRC 108724</strain>
    </source>
</reference>
<evidence type="ECO:0000313" key="4">
    <source>
        <dbReference type="EMBL" id="NEN04742.1"/>
    </source>
</evidence>
<keyword evidence="5" id="KW-1185">Reference proteome</keyword>
<proteinExistence type="predicted"/>
<evidence type="ECO:0000313" key="5">
    <source>
        <dbReference type="Proteomes" id="UP000474967"/>
    </source>
</evidence>
<dbReference type="InterPro" id="IPR002252">
    <property type="entry name" value="Glyco_hydro_36"/>
</dbReference>
<dbReference type="GO" id="GO:0004557">
    <property type="term" value="F:alpha-galactosidase activity"/>
    <property type="evidence" value="ECO:0007669"/>
    <property type="project" value="UniProtKB-EC"/>
</dbReference>
<gene>
    <name evidence="4" type="ORF">G3T36_02560</name>
</gene>
<protein>
    <recommendedName>
        <fullName evidence="2">alpha-galactosidase</fullName>
        <ecNumber evidence="2">3.2.1.22</ecNumber>
    </recommendedName>
</protein>